<dbReference type="GeneID" id="36575488"/>
<gene>
    <name evidence="2" type="ORF">M430DRAFT_40555</name>
</gene>
<dbReference type="OrthoDB" id="10027013at2759"/>
<evidence type="ECO:0000313" key="2">
    <source>
        <dbReference type="EMBL" id="PSS23372.1"/>
    </source>
</evidence>
<dbReference type="GO" id="GO:0008757">
    <property type="term" value="F:S-adenosylmethionine-dependent methyltransferase activity"/>
    <property type="evidence" value="ECO:0007669"/>
    <property type="project" value="InterPro"/>
</dbReference>
<dbReference type="PANTHER" id="PTHR44942:SF10">
    <property type="entry name" value="METHYLTRANSFERASE TYPE 11 DOMAIN-CONTAINING PROTEIN"/>
    <property type="match status" value="1"/>
</dbReference>
<dbReference type="STRING" id="857342.A0A2T3B955"/>
<dbReference type="InterPro" id="IPR029063">
    <property type="entry name" value="SAM-dependent_MTases_sf"/>
</dbReference>
<dbReference type="SUPFAM" id="SSF53335">
    <property type="entry name" value="S-adenosyl-L-methionine-dependent methyltransferases"/>
    <property type="match status" value="1"/>
</dbReference>
<dbReference type="Pfam" id="PF08241">
    <property type="entry name" value="Methyltransf_11"/>
    <property type="match status" value="1"/>
</dbReference>
<dbReference type="Proteomes" id="UP000241818">
    <property type="component" value="Unassembled WGS sequence"/>
</dbReference>
<keyword evidence="3" id="KW-1185">Reference proteome</keyword>
<feature type="domain" description="Methyltransferase type 11" evidence="1">
    <location>
        <begin position="51"/>
        <end position="152"/>
    </location>
</feature>
<reference evidence="2 3" key="1">
    <citation type="journal article" date="2018" name="New Phytol.">
        <title>Comparative genomics and transcriptomics depict ericoid mycorrhizal fungi as versatile saprotrophs and plant mutualists.</title>
        <authorList>
            <person name="Martino E."/>
            <person name="Morin E."/>
            <person name="Grelet G.A."/>
            <person name="Kuo A."/>
            <person name="Kohler A."/>
            <person name="Daghino S."/>
            <person name="Barry K.W."/>
            <person name="Cichocki N."/>
            <person name="Clum A."/>
            <person name="Dockter R.B."/>
            <person name="Hainaut M."/>
            <person name="Kuo R.C."/>
            <person name="LaButti K."/>
            <person name="Lindahl B.D."/>
            <person name="Lindquist E.A."/>
            <person name="Lipzen A."/>
            <person name="Khouja H.R."/>
            <person name="Magnuson J."/>
            <person name="Murat C."/>
            <person name="Ohm R.A."/>
            <person name="Singer S.W."/>
            <person name="Spatafora J.W."/>
            <person name="Wang M."/>
            <person name="Veneault-Fourrey C."/>
            <person name="Henrissat B."/>
            <person name="Grigoriev I.V."/>
            <person name="Martin F.M."/>
            <person name="Perotto S."/>
        </authorList>
    </citation>
    <scope>NUCLEOTIDE SEQUENCE [LARGE SCALE GENOMIC DNA]</scope>
    <source>
        <strain evidence="2 3">ATCC 22711</strain>
    </source>
</reference>
<dbReference type="InterPro" id="IPR051052">
    <property type="entry name" value="Diverse_substrate_MTase"/>
</dbReference>
<dbReference type="AlphaFoldDB" id="A0A2T3B955"/>
<accession>A0A2T3B955</accession>
<dbReference type="RefSeq" id="XP_024723418.1">
    <property type="nucleotide sequence ID" value="XM_024867407.1"/>
</dbReference>
<evidence type="ECO:0000313" key="3">
    <source>
        <dbReference type="Proteomes" id="UP000241818"/>
    </source>
</evidence>
<dbReference type="InterPro" id="IPR013216">
    <property type="entry name" value="Methyltransf_11"/>
</dbReference>
<dbReference type="CDD" id="cd02440">
    <property type="entry name" value="AdoMet_MTases"/>
    <property type="match status" value="1"/>
</dbReference>
<sequence length="315" mass="34588">MAVASEEKTFRSYTHEQGATYAQNRRGYHPNLYKTILNHHTSTGGQLTTVLDVGCGPGTAIRELASHFTHAVGLDPSEGMISTARSLGGVSSTSEPVRFEVSTAEDLGSQLSSPIPDSSVDLITAATAAHWFDMSRFWPRAAQLLKPGGTVALWTGSPRYAHSSMPNHAAIQAALNEFEDQHLKPYMEPGNLLGRNLYIDLPLPWTLAQPVPDFDETTFYRKEWNNDASAEGDEFFVGKQTVTLDLDTLEKMLGTASPVTRWREAHPDAVGTERDVVRMIRREIERLLHEGGVEKGKEMVTGGVAGVLLMVKKRA</sequence>
<proteinExistence type="predicted"/>
<dbReference type="InParanoid" id="A0A2T3B955"/>
<dbReference type="PANTHER" id="PTHR44942">
    <property type="entry name" value="METHYLTRANSF_11 DOMAIN-CONTAINING PROTEIN"/>
    <property type="match status" value="1"/>
</dbReference>
<evidence type="ECO:0000259" key="1">
    <source>
        <dbReference type="Pfam" id="PF08241"/>
    </source>
</evidence>
<name>A0A2T3B955_AMORE</name>
<organism evidence="2 3">
    <name type="scientific">Amorphotheca resinae ATCC 22711</name>
    <dbReference type="NCBI Taxonomy" id="857342"/>
    <lineage>
        <taxon>Eukaryota</taxon>
        <taxon>Fungi</taxon>
        <taxon>Dikarya</taxon>
        <taxon>Ascomycota</taxon>
        <taxon>Pezizomycotina</taxon>
        <taxon>Leotiomycetes</taxon>
        <taxon>Helotiales</taxon>
        <taxon>Amorphothecaceae</taxon>
        <taxon>Amorphotheca</taxon>
    </lineage>
</organism>
<dbReference type="Gene3D" id="3.40.50.150">
    <property type="entry name" value="Vaccinia Virus protein VP39"/>
    <property type="match status" value="1"/>
</dbReference>
<protein>
    <recommendedName>
        <fullName evidence="1">Methyltransferase type 11 domain-containing protein</fullName>
    </recommendedName>
</protein>
<dbReference type="EMBL" id="KZ679008">
    <property type="protein sequence ID" value="PSS23372.1"/>
    <property type="molecule type" value="Genomic_DNA"/>
</dbReference>